<keyword evidence="1" id="KW-0805">Transcription regulation</keyword>
<dbReference type="EMBL" id="CP019336">
    <property type="protein sequence ID" value="AUC23978.1"/>
    <property type="molecule type" value="Genomic_DNA"/>
</dbReference>
<accession>A0ABN5FA44</accession>
<dbReference type="Gene3D" id="3.40.50.2300">
    <property type="match status" value="2"/>
</dbReference>
<evidence type="ECO:0000256" key="3">
    <source>
        <dbReference type="ARBA" id="ARBA00023163"/>
    </source>
</evidence>
<dbReference type="InterPro" id="IPR010982">
    <property type="entry name" value="Lambda_DNA-bd_dom_sf"/>
</dbReference>
<evidence type="ECO:0000256" key="1">
    <source>
        <dbReference type="ARBA" id="ARBA00023015"/>
    </source>
</evidence>
<evidence type="ECO:0000259" key="4">
    <source>
        <dbReference type="PROSITE" id="PS50932"/>
    </source>
</evidence>
<proteinExistence type="predicted"/>
<feature type="domain" description="HTH lacI-type" evidence="4">
    <location>
        <begin position="5"/>
        <end position="59"/>
    </location>
</feature>
<keyword evidence="6" id="KW-1185">Reference proteome</keyword>
<dbReference type="InterPro" id="IPR025997">
    <property type="entry name" value="SBP_2_dom"/>
</dbReference>
<reference evidence="5 6" key="1">
    <citation type="submission" date="2017-02" db="EMBL/GenBank/DDBJ databases">
        <title>Trade-off between light-utilization and light-protection in marine flavobacteria.</title>
        <authorList>
            <person name="Kumagai Y."/>
            <person name="Yoshizawa S."/>
            <person name="Kogure K."/>
            <person name="Iwasaki W."/>
        </authorList>
    </citation>
    <scope>NUCLEOTIDE SEQUENCE [LARGE SCALE GENOMIC DNA]</scope>
    <source>
        <strain evidence="5 6">KCTC 23670</strain>
    </source>
</reference>
<dbReference type="SUPFAM" id="SSF53822">
    <property type="entry name" value="Periplasmic binding protein-like I"/>
    <property type="match status" value="1"/>
</dbReference>
<dbReference type="Pfam" id="PF00356">
    <property type="entry name" value="LacI"/>
    <property type="match status" value="1"/>
</dbReference>
<dbReference type="PANTHER" id="PTHR30146">
    <property type="entry name" value="LACI-RELATED TRANSCRIPTIONAL REPRESSOR"/>
    <property type="match status" value="1"/>
</dbReference>
<sequence>MMKKYTIKNIAELAGVSKGTVDRVIHKRGKVSALALEKVTAVLNEIDYKPNLLARSLKNTKDYHICVVLPDYTKDAFWLPCYEGIVAAVNEFASFGVFIEPFFFHPNDVHSFVEVNKKVLELAPDAVLLAPLFYKETVGIINKYALKNIIVSKFNNQLEIENTKNFVGQDLFKSGRIAAGLLQMIIKKNATIDIIHVDEDFNNSIHMQEKEKGFRDYFDEIENSDYKIVTHNSKQSDLANNLDSIFSDSFTSDAIFVTTSKVYEVAEFIKSKNLNNVKLIGYDLLEENIQYLKENVIDFLIHQNPKKQVYLGLNYLVDFFLFNKEIPSKSLLPIDIITSENIDTYLEN</sequence>
<dbReference type="InterPro" id="IPR000843">
    <property type="entry name" value="HTH_LacI"/>
</dbReference>
<dbReference type="Gene3D" id="1.10.260.40">
    <property type="entry name" value="lambda repressor-like DNA-binding domains"/>
    <property type="match status" value="1"/>
</dbReference>
<gene>
    <name evidence="5" type="ORF">BTO15_04915</name>
</gene>
<dbReference type="SMART" id="SM00354">
    <property type="entry name" value="HTH_LACI"/>
    <property type="match status" value="1"/>
</dbReference>
<dbReference type="CDD" id="cd01392">
    <property type="entry name" value="HTH_LacI"/>
    <property type="match status" value="1"/>
</dbReference>
<dbReference type="SUPFAM" id="SSF47413">
    <property type="entry name" value="lambda repressor-like DNA-binding domains"/>
    <property type="match status" value="1"/>
</dbReference>
<dbReference type="Pfam" id="PF13407">
    <property type="entry name" value="Peripla_BP_4"/>
    <property type="match status" value="1"/>
</dbReference>
<organism evidence="5 6">
    <name type="scientific">Polaribacter sejongensis</name>
    <dbReference type="NCBI Taxonomy" id="985043"/>
    <lineage>
        <taxon>Bacteria</taxon>
        <taxon>Pseudomonadati</taxon>
        <taxon>Bacteroidota</taxon>
        <taxon>Flavobacteriia</taxon>
        <taxon>Flavobacteriales</taxon>
        <taxon>Flavobacteriaceae</taxon>
    </lineage>
</organism>
<dbReference type="PANTHER" id="PTHR30146:SF144">
    <property type="entry name" value="LACI-FAMILY TRANSCRIPTION REGULATOR"/>
    <property type="match status" value="1"/>
</dbReference>
<keyword evidence="2" id="KW-0238">DNA-binding</keyword>
<dbReference type="PROSITE" id="PS50932">
    <property type="entry name" value="HTH_LACI_2"/>
    <property type="match status" value="1"/>
</dbReference>
<name>A0ABN5FA44_9FLAO</name>
<dbReference type="InterPro" id="IPR028082">
    <property type="entry name" value="Peripla_BP_I"/>
</dbReference>
<evidence type="ECO:0000313" key="6">
    <source>
        <dbReference type="Proteomes" id="UP000232721"/>
    </source>
</evidence>
<evidence type="ECO:0000313" key="5">
    <source>
        <dbReference type="EMBL" id="AUC23978.1"/>
    </source>
</evidence>
<dbReference type="Proteomes" id="UP000232721">
    <property type="component" value="Chromosome"/>
</dbReference>
<protein>
    <submittedName>
        <fullName evidence="5">LacI family transcriptional regulator</fullName>
    </submittedName>
</protein>
<keyword evidence="3" id="KW-0804">Transcription</keyword>
<evidence type="ECO:0000256" key="2">
    <source>
        <dbReference type="ARBA" id="ARBA00023125"/>
    </source>
</evidence>